<protein>
    <submittedName>
        <fullName evidence="2">Replication initiator protein</fullName>
    </submittedName>
</protein>
<feature type="domain" description="Replication-associated protein ORF2/G2P" evidence="1">
    <location>
        <begin position="36"/>
        <end position="165"/>
    </location>
</feature>
<sequence>MEINEKEFKAFCRDRVRVNDWLFRVAAERRQHKDVCVVTLTYNDVHLPNGENLRKRDVQLLFKRMRRAGISFRYFGCGEYGSKGRRPHYHIIFFGWCPDDLVYHHSDDSGIKFYTSRVMDRFWSIWHERSKDVPEPYHEPIGFTVVCKELSQRTIPYVCKYLQKKSTFPDKEVAPYLLCSRNPGIGSDVEGFIDYENDKLYAFGKSRRIPRFYFRGNREVFYQRVIKPKRMLRLEYFRDGSDYMLRLLRVFTKLSR</sequence>
<accession>A0A976N234</accession>
<name>A0A976N234_9VIRU</name>
<reference evidence="2" key="1">
    <citation type="submission" date="2022-02" db="EMBL/GenBank/DDBJ databases">
        <title>Towards deciphering the DNA virus diversity associated with rodent species in the families Cricetidae and Heteromyidae.</title>
        <authorList>
            <person name="Lund M."/>
            <person name="Larsen B.B."/>
            <person name="Gryseels S."/>
            <person name="Kraberger S."/>
            <person name="Rowsey D.M."/>
            <person name="Steger L."/>
            <person name="Yule K.M."/>
            <person name="Upham N.S."/>
            <person name="Worobey M."/>
            <person name="Van Doorslaer K."/>
            <person name="Varsani A."/>
        </authorList>
    </citation>
    <scope>NUCLEOTIDE SEQUENCE</scope>
    <source>
        <strain evidence="2">UA23Rod_1392</strain>
    </source>
</reference>
<dbReference type="InterPro" id="IPR056906">
    <property type="entry name" value="ORF2/G2P_dom"/>
</dbReference>
<evidence type="ECO:0000313" key="2">
    <source>
        <dbReference type="EMBL" id="UPW41451.1"/>
    </source>
</evidence>
<proteinExistence type="predicted"/>
<evidence type="ECO:0000259" key="1">
    <source>
        <dbReference type="Pfam" id="PF23343"/>
    </source>
</evidence>
<dbReference type="Pfam" id="PF23343">
    <property type="entry name" value="REP_ORF2-G2P"/>
    <property type="match status" value="1"/>
</dbReference>
<organism evidence="2">
    <name type="scientific">Dipodfec virus UA23Rod_1392</name>
    <dbReference type="NCBI Taxonomy" id="2929332"/>
    <lineage>
        <taxon>Viruses</taxon>
        <taxon>Monodnaviria</taxon>
        <taxon>Sangervirae</taxon>
        <taxon>Phixviricota</taxon>
        <taxon>Malgrandaviricetes</taxon>
        <taxon>Petitvirales</taxon>
        <taxon>Microviridae</taxon>
    </lineage>
</organism>
<dbReference type="EMBL" id="OM869603">
    <property type="protein sequence ID" value="UPW41451.1"/>
    <property type="molecule type" value="Genomic_DNA"/>
</dbReference>